<dbReference type="InterPro" id="IPR001002">
    <property type="entry name" value="Chitin-bd_1"/>
</dbReference>
<accession>A0A066Y1P5</accession>
<keyword evidence="4" id="KW-1015">Disulfide bond</keyword>
<dbReference type="PROSITE" id="PS50941">
    <property type="entry name" value="CHIT_BIND_I_2"/>
    <property type="match status" value="2"/>
</dbReference>
<dbReference type="OrthoDB" id="1193027at2759"/>
<feature type="signal peptide" evidence="5">
    <location>
        <begin position="1"/>
        <end position="21"/>
    </location>
</feature>
<dbReference type="PANTHER" id="PTHR34997:SF1">
    <property type="entry name" value="PEPTIDOGLYCAN-BINDING LYSIN DOMAIN"/>
    <property type="match status" value="1"/>
</dbReference>
<evidence type="ECO:0000259" key="7">
    <source>
        <dbReference type="PROSITE" id="PS51782"/>
    </source>
</evidence>
<dbReference type="Gene3D" id="3.30.60.10">
    <property type="entry name" value="Endochitinase-like"/>
    <property type="match status" value="3"/>
</dbReference>
<feature type="disulfide bond" evidence="4">
    <location>
        <begin position="594"/>
        <end position="608"/>
    </location>
</feature>
<protein>
    <recommendedName>
        <fullName evidence="10">LysM domain-containing protein</fullName>
    </recommendedName>
</protein>
<dbReference type="eggNOG" id="ENOG502SNDA">
    <property type="taxonomic scope" value="Eukaryota"/>
</dbReference>
<evidence type="ECO:0000256" key="2">
    <source>
        <dbReference type="ARBA" id="ARBA00023026"/>
    </source>
</evidence>
<dbReference type="SMART" id="SM00270">
    <property type="entry name" value="ChtBD1"/>
    <property type="match status" value="3"/>
</dbReference>
<dbReference type="HOGENOM" id="CLU_036407_0_0_1"/>
<dbReference type="PANTHER" id="PTHR34997">
    <property type="entry name" value="AM15"/>
    <property type="match status" value="1"/>
</dbReference>
<evidence type="ECO:0000313" key="9">
    <source>
        <dbReference type="Proteomes" id="UP000027238"/>
    </source>
</evidence>
<dbReference type="Proteomes" id="UP000027238">
    <property type="component" value="Unassembled WGS sequence"/>
</dbReference>
<dbReference type="AlphaFoldDB" id="A0A066Y1P5"/>
<feature type="domain" description="LysM" evidence="7">
    <location>
        <begin position="420"/>
        <end position="466"/>
    </location>
</feature>
<dbReference type="Gene3D" id="3.10.350.10">
    <property type="entry name" value="LysM domain"/>
    <property type="match status" value="2"/>
</dbReference>
<comment type="similarity">
    <text evidence="3">Belongs to the secreted LysM effector family.</text>
</comment>
<feature type="domain" description="Chitin-binding type-1" evidence="6">
    <location>
        <begin position="573"/>
        <end position="620"/>
    </location>
</feature>
<evidence type="ECO:0000256" key="4">
    <source>
        <dbReference type="PROSITE-ProRule" id="PRU00261"/>
    </source>
</evidence>
<gene>
    <name evidence="8" type="ORF">CSUB01_11859</name>
</gene>
<feature type="disulfide bond" evidence="4">
    <location>
        <begin position="539"/>
        <end position="553"/>
    </location>
</feature>
<keyword evidence="9" id="KW-1185">Reference proteome</keyword>
<evidence type="ECO:0008006" key="10">
    <source>
        <dbReference type="Google" id="ProtNLM"/>
    </source>
</evidence>
<proteinExistence type="inferred from homology"/>
<dbReference type="InterPro" id="IPR018392">
    <property type="entry name" value="LysM"/>
</dbReference>
<evidence type="ECO:0000256" key="3">
    <source>
        <dbReference type="ARBA" id="ARBA00044955"/>
    </source>
</evidence>
<sequence length="620" mass="66000">MGFSVLTWAGLLGIWGMGTSADFTLYKYYDAEALVAGLALSGTCLEALNTTVKCNETAINLLREGADIHYWNTGDAQSLCSADCVNGLSAWESRVDSVCGEETTIQNGIVVKARALPLTFTYNAGLVCTRDAASSWCFVESQTWRGSDYIRWEPTMCFSDGDDNSTVAPQCSDPEFDLNEVNSNMAAIKNLYDKELYCSDCFLQLYRKRLLNPWLSVNNFTDYLIDEFDDLQINCSTTLPYRTSASTLYIGDATSTTTTGKTVTYPSTTATPTCMGQMVEPIENWLICNDLSDTYQISTGDARVATGDMDCFFDRPVCVPFPCELDTVWDEPSCDELAERYSNSTYTVTTIQFLSWNKNIQGSCSGIAPGQRVCKGAPGGTSPKPNATIIAPGATGTPTYYEAVKPAHPTQSGTISECGAFYLVAAGDDCFTVTQRFGLGTGKLWEYNTYLDAACTNLWLGYDACVAPVTPPRPSTDGTCPRGVTCAGTTFGECCSQFGFCGSGPEYCGGGGGGPPETADGTCGLDYGDTVCTPVFGACCSIYGYCGSGSDFCGPGNCYSGDCDPDEGGPSTNGECGPTKAGNKICTGTQFGACCSVHGYCGNEDDYCAGSNCHSGVCTD</sequence>
<dbReference type="InterPro" id="IPR036861">
    <property type="entry name" value="Endochitinase-like_sf"/>
</dbReference>
<evidence type="ECO:0000256" key="5">
    <source>
        <dbReference type="SAM" id="SignalP"/>
    </source>
</evidence>
<comment type="caution">
    <text evidence="4">Lacks conserved residue(s) required for the propagation of feature annotation.</text>
</comment>
<dbReference type="OMA" id="FVESQTW"/>
<evidence type="ECO:0000256" key="1">
    <source>
        <dbReference type="ARBA" id="ARBA00022669"/>
    </source>
</evidence>
<dbReference type="EMBL" id="JMSE01000045">
    <property type="protein sequence ID" value="KDN72120.1"/>
    <property type="molecule type" value="Genomic_DNA"/>
</dbReference>
<keyword evidence="1 4" id="KW-0147">Chitin-binding</keyword>
<evidence type="ECO:0000259" key="6">
    <source>
        <dbReference type="PROSITE" id="PS50941"/>
    </source>
</evidence>
<keyword evidence="2" id="KW-0843">Virulence</keyword>
<feature type="domain" description="Chitin-binding type-1" evidence="6">
    <location>
        <begin position="520"/>
        <end position="565"/>
    </location>
</feature>
<comment type="caution">
    <text evidence="8">The sequence shown here is derived from an EMBL/GenBank/DDBJ whole genome shotgun (WGS) entry which is preliminary data.</text>
</comment>
<dbReference type="SUPFAM" id="SSF54106">
    <property type="entry name" value="LysM domain"/>
    <property type="match status" value="1"/>
</dbReference>
<dbReference type="SUPFAM" id="SSF57016">
    <property type="entry name" value="Plant lectins/antimicrobial peptides"/>
    <property type="match status" value="3"/>
</dbReference>
<dbReference type="PROSITE" id="PS51782">
    <property type="entry name" value="LYSM"/>
    <property type="match status" value="1"/>
</dbReference>
<evidence type="ECO:0000313" key="8">
    <source>
        <dbReference type="EMBL" id="KDN72120.1"/>
    </source>
</evidence>
<feature type="chain" id="PRO_5001631034" description="LysM domain-containing protein" evidence="5">
    <location>
        <begin position="22"/>
        <end position="620"/>
    </location>
</feature>
<name>A0A066Y1P5_COLSU</name>
<dbReference type="InterPro" id="IPR052210">
    <property type="entry name" value="LysM1-like"/>
</dbReference>
<reference evidence="9" key="1">
    <citation type="journal article" date="2014" name="Genome Announc.">
        <title>Draft genome sequence of Colletotrichum sublineola, a destructive pathogen of cultivated sorghum.</title>
        <authorList>
            <person name="Baroncelli R."/>
            <person name="Sanz-Martin J.M."/>
            <person name="Rech G.E."/>
            <person name="Sukno S.A."/>
            <person name="Thon M.R."/>
        </authorList>
    </citation>
    <scope>NUCLEOTIDE SEQUENCE [LARGE SCALE GENOMIC DNA]</scope>
    <source>
        <strain evidence="9">TX430BB</strain>
    </source>
</reference>
<keyword evidence="5" id="KW-0732">Signal</keyword>
<dbReference type="InterPro" id="IPR036779">
    <property type="entry name" value="LysM_dom_sf"/>
</dbReference>
<organism evidence="8 9">
    <name type="scientific">Colletotrichum sublineola</name>
    <name type="common">Sorghum anthracnose fungus</name>
    <dbReference type="NCBI Taxonomy" id="1173701"/>
    <lineage>
        <taxon>Eukaryota</taxon>
        <taxon>Fungi</taxon>
        <taxon>Dikarya</taxon>
        <taxon>Ascomycota</taxon>
        <taxon>Pezizomycotina</taxon>
        <taxon>Sordariomycetes</taxon>
        <taxon>Hypocreomycetidae</taxon>
        <taxon>Glomerellales</taxon>
        <taxon>Glomerellaceae</taxon>
        <taxon>Colletotrichum</taxon>
        <taxon>Colletotrichum graminicola species complex</taxon>
    </lineage>
</organism>
<dbReference type="STRING" id="1173701.A0A066Y1P5"/>
<dbReference type="GO" id="GO:0008061">
    <property type="term" value="F:chitin binding"/>
    <property type="evidence" value="ECO:0007669"/>
    <property type="project" value="UniProtKB-UniRule"/>
</dbReference>
<dbReference type="CDD" id="cd00035">
    <property type="entry name" value="ChtBD1"/>
    <property type="match status" value="1"/>
</dbReference>